<reference evidence="1 2" key="1">
    <citation type="journal article" date="2013" name="Genome Announc.">
        <title>Genome Sequence of Moraxella macacae 0408225, a Novel Bacterial Species Isolated from a Cynomolgus Macaque with Epistaxis.</title>
        <authorList>
            <person name="Ladner J.T."/>
            <person name="Whitehouse C.A."/>
            <person name="Koroleva G.I."/>
            <person name="Palacios G.F."/>
        </authorList>
    </citation>
    <scope>NUCLEOTIDE SEQUENCE [LARGE SCALE GENOMIC DNA]</scope>
    <source>
        <strain evidence="1 2">0408225</strain>
    </source>
</reference>
<dbReference type="Proteomes" id="UP000023795">
    <property type="component" value="Unassembled WGS sequence"/>
</dbReference>
<proteinExistence type="predicted"/>
<name>L2F5G4_9GAMM</name>
<accession>L2F5G4</accession>
<keyword evidence="2" id="KW-1185">Reference proteome</keyword>
<dbReference type="OrthoDB" id="7062725at2"/>
<dbReference type="STRING" id="1230338.MOMA_06886"/>
<evidence type="ECO:0000313" key="1">
    <source>
        <dbReference type="EMBL" id="ELA08267.1"/>
    </source>
</evidence>
<evidence type="ECO:0000313" key="2">
    <source>
        <dbReference type="Proteomes" id="UP000023795"/>
    </source>
</evidence>
<protein>
    <submittedName>
        <fullName evidence="1">Uncharacterized protein</fullName>
    </submittedName>
</protein>
<sequence length="203" mass="23521">MIRVSELLDLLASGELSNLALVDNYKIKDNRQEIVLRSINAGLTDLFTRFVLKKKKLETDPKLNKIAILTDDFVEILYLKQGEEILKPYEDYQLISVNEVILTNPRIMQIPITVEYQAKHRTLTQKDIDKDANIQLPLSYVNALVYFIASRLFTSIVNQLDGDVNESARYMQKYQAEIQMLTNQGIDVDSSYNHDWFNQRGFI</sequence>
<gene>
    <name evidence="1" type="ORF">MOMA_06886</name>
</gene>
<dbReference type="EMBL" id="ANIN01000002">
    <property type="protein sequence ID" value="ELA08267.1"/>
    <property type="molecule type" value="Genomic_DNA"/>
</dbReference>
<organism evidence="1 2">
    <name type="scientific">Moraxella macacae 0408225</name>
    <dbReference type="NCBI Taxonomy" id="1230338"/>
    <lineage>
        <taxon>Bacteria</taxon>
        <taxon>Pseudomonadati</taxon>
        <taxon>Pseudomonadota</taxon>
        <taxon>Gammaproteobacteria</taxon>
        <taxon>Moraxellales</taxon>
        <taxon>Moraxellaceae</taxon>
        <taxon>Moraxella</taxon>
    </lineage>
</organism>
<dbReference type="RefSeq" id="WP_009501820.1">
    <property type="nucleotide sequence ID" value="NZ_ANIN01000002.1"/>
</dbReference>
<comment type="caution">
    <text evidence="1">The sequence shown here is derived from an EMBL/GenBank/DDBJ whole genome shotgun (WGS) entry which is preliminary data.</text>
</comment>
<dbReference type="AlphaFoldDB" id="L2F5G4"/>
<dbReference type="PATRIC" id="fig|1230338.3.peg.1470"/>